<organism evidence="1">
    <name type="scientific">Wolbachia endosymbiont of Armadillidium arcangelii</name>
    <dbReference type="NCBI Taxonomy" id="3158571"/>
    <lineage>
        <taxon>Bacteria</taxon>
        <taxon>Pseudomonadati</taxon>
        <taxon>Pseudomonadota</taxon>
        <taxon>Alphaproteobacteria</taxon>
        <taxon>Rickettsiales</taxon>
        <taxon>Anaplasmataceae</taxon>
        <taxon>Wolbachieae</taxon>
        <taxon>Wolbachia</taxon>
    </lineage>
</organism>
<dbReference type="EMBL" id="CP157942">
    <property type="protein sequence ID" value="XBS67112.1"/>
    <property type="molecule type" value="Genomic_DNA"/>
</dbReference>
<proteinExistence type="predicted"/>
<gene>
    <name evidence="1" type="ORF">ABLO99_08240</name>
</gene>
<evidence type="ECO:0000313" key="1">
    <source>
        <dbReference type="EMBL" id="XBS67112.1"/>
    </source>
</evidence>
<dbReference type="RefSeq" id="WP_349967639.1">
    <property type="nucleotide sequence ID" value="NZ_CP157942.1"/>
</dbReference>
<dbReference type="AlphaFoldDB" id="A0AAU7Q2G0"/>
<reference evidence="1" key="1">
    <citation type="submission" date="2024-06" db="EMBL/GenBank/DDBJ databases">
        <authorList>
            <person name="Dussert Y."/>
            <person name="Peccoud J."/>
            <person name="Pigeault R."/>
        </authorList>
    </citation>
    <scope>NUCLEOTIDE SEQUENCE</scope>
    <source>
        <strain evidence="1">WArc</strain>
    </source>
</reference>
<sequence>MTHSCTEIEDVIRVADTQLYENYPQGNVIRVFPSAVIPVLDTGIQPFLPTKT</sequence>
<evidence type="ECO:0008006" key="2">
    <source>
        <dbReference type="Google" id="ProtNLM"/>
    </source>
</evidence>
<name>A0AAU7Q2G0_9RICK</name>
<accession>A0AAU7Q2G0</accession>
<protein>
    <recommendedName>
        <fullName evidence="2">GGDEF domain-containing protein</fullName>
    </recommendedName>
</protein>